<dbReference type="AlphaFoldDB" id="A0A392PJW7"/>
<dbReference type="PANTHER" id="PTHR36617">
    <property type="entry name" value="PROTEIN, PUTATIVE-RELATED"/>
    <property type="match status" value="1"/>
</dbReference>
<dbReference type="Proteomes" id="UP000265520">
    <property type="component" value="Unassembled WGS sequence"/>
</dbReference>
<sequence>CHLPVDDEQNLPKSVESGLESEFVLVEGCIPARGPADSNSDWFSEGIGKKVGNGSLTSFWLDLWFGGTPLRVQHPRLFQVSQQRNSKVQEIGNWENGQWVWDLVWHRELFVWEMGGFYGERPSHISHGANLK</sequence>
<feature type="non-terminal residue" evidence="1">
    <location>
        <position position="1"/>
    </location>
</feature>
<accession>A0A392PJW7</accession>
<protein>
    <submittedName>
        <fullName evidence="1">TIR-NBS-LRR type disease resistance protein</fullName>
    </submittedName>
</protein>
<evidence type="ECO:0000313" key="2">
    <source>
        <dbReference type="Proteomes" id="UP000265520"/>
    </source>
</evidence>
<name>A0A392PJW7_9FABA</name>
<reference evidence="1 2" key="1">
    <citation type="journal article" date="2018" name="Front. Plant Sci.">
        <title>Red Clover (Trifolium pratense) and Zigzag Clover (T. medium) - A Picture of Genomic Similarities and Differences.</title>
        <authorList>
            <person name="Dluhosova J."/>
            <person name="Istvanek J."/>
            <person name="Nedelnik J."/>
            <person name="Repkova J."/>
        </authorList>
    </citation>
    <scope>NUCLEOTIDE SEQUENCE [LARGE SCALE GENOMIC DNA]</scope>
    <source>
        <strain evidence="2">cv. 10/8</strain>
        <tissue evidence="1">Leaf</tissue>
    </source>
</reference>
<organism evidence="1 2">
    <name type="scientific">Trifolium medium</name>
    <dbReference type="NCBI Taxonomy" id="97028"/>
    <lineage>
        <taxon>Eukaryota</taxon>
        <taxon>Viridiplantae</taxon>
        <taxon>Streptophyta</taxon>
        <taxon>Embryophyta</taxon>
        <taxon>Tracheophyta</taxon>
        <taxon>Spermatophyta</taxon>
        <taxon>Magnoliopsida</taxon>
        <taxon>eudicotyledons</taxon>
        <taxon>Gunneridae</taxon>
        <taxon>Pentapetalae</taxon>
        <taxon>rosids</taxon>
        <taxon>fabids</taxon>
        <taxon>Fabales</taxon>
        <taxon>Fabaceae</taxon>
        <taxon>Papilionoideae</taxon>
        <taxon>50 kb inversion clade</taxon>
        <taxon>NPAAA clade</taxon>
        <taxon>Hologalegina</taxon>
        <taxon>IRL clade</taxon>
        <taxon>Trifolieae</taxon>
        <taxon>Trifolium</taxon>
    </lineage>
</organism>
<dbReference type="PANTHER" id="PTHR36617:SF15">
    <property type="entry name" value="REVERSE TRANSCRIPTASE ZINC-BINDING DOMAIN-CONTAINING PROTEIN"/>
    <property type="match status" value="1"/>
</dbReference>
<proteinExistence type="predicted"/>
<comment type="caution">
    <text evidence="1">The sequence shown here is derived from an EMBL/GenBank/DDBJ whole genome shotgun (WGS) entry which is preliminary data.</text>
</comment>
<dbReference type="EMBL" id="LXQA010082029">
    <property type="protein sequence ID" value="MCI11917.1"/>
    <property type="molecule type" value="Genomic_DNA"/>
</dbReference>
<keyword evidence="2" id="KW-1185">Reference proteome</keyword>
<evidence type="ECO:0000313" key="1">
    <source>
        <dbReference type="EMBL" id="MCI11917.1"/>
    </source>
</evidence>